<reference evidence="4 5" key="1">
    <citation type="submission" date="2015-10" db="EMBL/GenBank/DDBJ databases">
        <authorList>
            <person name="Gilbert D.G."/>
        </authorList>
    </citation>
    <scope>NUCLEOTIDE SEQUENCE [LARGE SCALE GENOMIC DNA]</scope>
    <source>
        <strain evidence="4">COMA1</strain>
    </source>
</reference>
<feature type="domain" description="Soluble ligand binding" evidence="3">
    <location>
        <begin position="146"/>
        <end position="190"/>
    </location>
</feature>
<evidence type="ECO:0000313" key="4">
    <source>
        <dbReference type="EMBL" id="CUS39382.1"/>
    </source>
</evidence>
<dbReference type="EMBL" id="CZQA01000013">
    <property type="protein sequence ID" value="CUS39382.1"/>
    <property type="molecule type" value="Genomic_DNA"/>
</dbReference>
<dbReference type="PANTHER" id="PTHR33619:SF3">
    <property type="entry name" value="POLYSACCHARIDE EXPORT PROTEIN GFCE-RELATED"/>
    <property type="match status" value="1"/>
</dbReference>
<dbReference type="InterPro" id="IPR049712">
    <property type="entry name" value="Poly_export"/>
</dbReference>
<dbReference type="Pfam" id="PF10531">
    <property type="entry name" value="SLBB"/>
    <property type="match status" value="1"/>
</dbReference>
<dbReference type="STRING" id="1742972.COMA1_70178"/>
<accession>A0A0S4LU38</accession>
<dbReference type="AlphaFoldDB" id="A0A0S4LU38"/>
<evidence type="ECO:0000259" key="3">
    <source>
        <dbReference type="Pfam" id="PF10531"/>
    </source>
</evidence>
<evidence type="ECO:0000259" key="2">
    <source>
        <dbReference type="Pfam" id="PF02563"/>
    </source>
</evidence>
<dbReference type="RefSeq" id="WP_090751202.1">
    <property type="nucleotide sequence ID" value="NZ_CZQA01000013.1"/>
</dbReference>
<dbReference type="OrthoDB" id="9815244at2"/>
<dbReference type="GO" id="GO:0015159">
    <property type="term" value="F:polysaccharide transmembrane transporter activity"/>
    <property type="evidence" value="ECO:0007669"/>
    <property type="project" value="InterPro"/>
</dbReference>
<dbReference type="Proteomes" id="UP000199032">
    <property type="component" value="Unassembled WGS sequence"/>
</dbReference>
<name>A0A0S4LU38_9BACT</name>
<keyword evidence="5" id="KW-1185">Reference proteome</keyword>
<proteinExistence type="predicted"/>
<organism evidence="4 5">
    <name type="scientific">Candidatus Nitrospira nitrosa</name>
    <dbReference type="NCBI Taxonomy" id="1742972"/>
    <lineage>
        <taxon>Bacteria</taxon>
        <taxon>Pseudomonadati</taxon>
        <taxon>Nitrospirota</taxon>
        <taxon>Nitrospiria</taxon>
        <taxon>Nitrospirales</taxon>
        <taxon>Nitrospiraceae</taxon>
        <taxon>Nitrospira</taxon>
    </lineage>
</organism>
<evidence type="ECO:0000313" key="5">
    <source>
        <dbReference type="Proteomes" id="UP000199032"/>
    </source>
</evidence>
<dbReference type="Gene3D" id="3.10.560.10">
    <property type="entry name" value="Outer membrane lipoprotein wza domain like"/>
    <property type="match status" value="1"/>
</dbReference>
<keyword evidence="1" id="KW-0732">Signal</keyword>
<sequence length="238" mass="25933">MRYVLWLLTSVFAIIPFSGSGFCESGPSKPDAGKSPTDIPMLSTTVLQTEKAVSQAMMDKLSNAVSSEYVIGAEDVLDITVWRNPDLSRQVQVRPDGRFSMPIIRDVVAVGKTPTKLADEMTNRLKEYVQNPVVAVTLKEVNSSNIFLLGEVASPGKYPLKSKTTLLQGITIAGGFKETAARNQIVIFRFTDVAPGLKRFTASYDDIVLRSGIADNFELKPGDTLVVPSESMVVFPGR</sequence>
<dbReference type="Pfam" id="PF02563">
    <property type="entry name" value="Poly_export"/>
    <property type="match status" value="1"/>
</dbReference>
<protein>
    <submittedName>
        <fullName evidence="4">Uncharacterized protein</fullName>
    </submittedName>
</protein>
<dbReference type="InterPro" id="IPR003715">
    <property type="entry name" value="Poly_export_N"/>
</dbReference>
<dbReference type="PANTHER" id="PTHR33619">
    <property type="entry name" value="POLYSACCHARIDE EXPORT PROTEIN GFCE-RELATED"/>
    <property type="match status" value="1"/>
</dbReference>
<evidence type="ECO:0000256" key="1">
    <source>
        <dbReference type="ARBA" id="ARBA00022729"/>
    </source>
</evidence>
<dbReference type="InterPro" id="IPR019554">
    <property type="entry name" value="Soluble_ligand-bd"/>
</dbReference>
<feature type="domain" description="Polysaccharide export protein N-terminal" evidence="2">
    <location>
        <begin position="64"/>
        <end position="138"/>
    </location>
</feature>
<gene>
    <name evidence="4" type="ORF">COMA1_70178</name>
</gene>